<comment type="caution">
    <text evidence="2">The sequence shown here is derived from an EMBL/GenBank/DDBJ whole genome shotgun (WGS) entry which is preliminary data.</text>
</comment>
<dbReference type="GeneID" id="83214605"/>
<evidence type="ECO:0000256" key="1">
    <source>
        <dbReference type="SAM" id="MobiDB-lite"/>
    </source>
</evidence>
<accession>A0AAD7V3N9</accession>
<name>A0AAD7V3N9_9FUNG</name>
<feature type="region of interest" description="Disordered" evidence="1">
    <location>
        <begin position="27"/>
        <end position="48"/>
    </location>
</feature>
<reference evidence="2 3" key="1">
    <citation type="submission" date="2023-03" db="EMBL/GenBank/DDBJ databases">
        <title>Genome sequence of Lichtheimia ornata CBS 291.66.</title>
        <authorList>
            <person name="Mohabir J.T."/>
            <person name="Shea T.P."/>
            <person name="Kurbessoian T."/>
            <person name="Berby B."/>
            <person name="Fontaine J."/>
            <person name="Livny J."/>
            <person name="Gnirke A."/>
            <person name="Stajich J.E."/>
            <person name="Cuomo C.A."/>
        </authorList>
    </citation>
    <scope>NUCLEOTIDE SEQUENCE [LARGE SCALE GENOMIC DNA]</scope>
    <source>
        <strain evidence="2">CBS 291.66</strain>
    </source>
</reference>
<dbReference type="RefSeq" id="XP_058342029.1">
    <property type="nucleotide sequence ID" value="XM_058487214.1"/>
</dbReference>
<protein>
    <submittedName>
        <fullName evidence="2">Uncharacterized protein</fullName>
    </submittedName>
</protein>
<organism evidence="2 3">
    <name type="scientific">Lichtheimia ornata</name>
    <dbReference type="NCBI Taxonomy" id="688661"/>
    <lineage>
        <taxon>Eukaryota</taxon>
        <taxon>Fungi</taxon>
        <taxon>Fungi incertae sedis</taxon>
        <taxon>Mucoromycota</taxon>
        <taxon>Mucoromycotina</taxon>
        <taxon>Mucoromycetes</taxon>
        <taxon>Mucorales</taxon>
        <taxon>Lichtheimiaceae</taxon>
        <taxon>Lichtheimia</taxon>
    </lineage>
</organism>
<dbReference type="EMBL" id="JARTCD010000034">
    <property type="protein sequence ID" value="KAJ8657116.1"/>
    <property type="molecule type" value="Genomic_DNA"/>
</dbReference>
<dbReference type="AlphaFoldDB" id="A0AAD7V3N9"/>
<dbReference type="Proteomes" id="UP001234581">
    <property type="component" value="Unassembled WGS sequence"/>
</dbReference>
<gene>
    <name evidence="2" type="ORF">O0I10_007196</name>
</gene>
<keyword evidence="3" id="KW-1185">Reference proteome</keyword>
<evidence type="ECO:0000313" key="2">
    <source>
        <dbReference type="EMBL" id="KAJ8657116.1"/>
    </source>
</evidence>
<evidence type="ECO:0000313" key="3">
    <source>
        <dbReference type="Proteomes" id="UP001234581"/>
    </source>
</evidence>
<sequence>MNFESVSSHCGAKPFYNTPCLRQTKSLTSKKMENHTMPRRSYSNTSVYMRKKQDDPLFTRNKSRLLRTLTDLFLNRRRRQHEQQPSCWHSQTYTVDLKDDDSSDINSRPIKKLKRQHKPHAENWWAVSSVPASAF</sequence>
<proteinExistence type="predicted"/>